<dbReference type="PANTHER" id="PTHR21310">
    <property type="entry name" value="AMINOGLYCOSIDE PHOSPHOTRANSFERASE-RELATED-RELATED"/>
    <property type="match status" value="1"/>
</dbReference>
<gene>
    <name evidence="2" type="ORF">B0H16DRAFT_590965</name>
</gene>
<evidence type="ECO:0000313" key="2">
    <source>
        <dbReference type="EMBL" id="KAJ7711847.1"/>
    </source>
</evidence>
<keyword evidence="3" id="KW-1185">Reference proteome</keyword>
<dbReference type="Proteomes" id="UP001215598">
    <property type="component" value="Unassembled WGS sequence"/>
</dbReference>
<dbReference type="Pfam" id="PF01636">
    <property type="entry name" value="APH"/>
    <property type="match status" value="1"/>
</dbReference>
<dbReference type="InterPro" id="IPR051678">
    <property type="entry name" value="AGP_Transferase"/>
</dbReference>
<sequence length="307" mass="35445">MTSRLYTMPHPSNSAISRSFAYQSQRSWSSWLWSAWLLVPQSLRYRTYCALVRSFGKQQHMSPVYSLPLGIYVKFCRLPDEGLVMEYVRTRTTIPVPQVLDHITATVSFEPDNRMFILVMHALPGTPLFIQGEGSRLAHATDEQRNLLETTIAEWISQLRALPPPNPHLVSGFTGGPFISYRIGDPPVGPFADVAEFHAQPFCAVSTDDADERIQSLVAERAARKYYNHLTHGDLLPHNILTDHAYHPTGLIDWECAGWLPEYWELASSTRAPFERMYIWRDMYPRCFPRYDDDLTLELHIQRYWDP</sequence>
<dbReference type="InterPro" id="IPR011009">
    <property type="entry name" value="Kinase-like_dom_sf"/>
</dbReference>
<organism evidence="2 3">
    <name type="scientific">Mycena metata</name>
    <dbReference type="NCBI Taxonomy" id="1033252"/>
    <lineage>
        <taxon>Eukaryota</taxon>
        <taxon>Fungi</taxon>
        <taxon>Dikarya</taxon>
        <taxon>Basidiomycota</taxon>
        <taxon>Agaricomycotina</taxon>
        <taxon>Agaricomycetes</taxon>
        <taxon>Agaricomycetidae</taxon>
        <taxon>Agaricales</taxon>
        <taxon>Marasmiineae</taxon>
        <taxon>Mycenaceae</taxon>
        <taxon>Mycena</taxon>
    </lineage>
</organism>
<dbReference type="SUPFAM" id="SSF56112">
    <property type="entry name" value="Protein kinase-like (PK-like)"/>
    <property type="match status" value="1"/>
</dbReference>
<keyword evidence="2" id="KW-0418">Kinase</keyword>
<evidence type="ECO:0000313" key="3">
    <source>
        <dbReference type="Proteomes" id="UP001215598"/>
    </source>
</evidence>
<dbReference type="GO" id="GO:0016301">
    <property type="term" value="F:kinase activity"/>
    <property type="evidence" value="ECO:0007669"/>
    <property type="project" value="UniProtKB-KW"/>
</dbReference>
<dbReference type="EMBL" id="JARKIB010000384">
    <property type="protein sequence ID" value="KAJ7711847.1"/>
    <property type="molecule type" value="Genomic_DNA"/>
</dbReference>
<proteinExistence type="predicted"/>
<keyword evidence="2" id="KW-0808">Transferase</keyword>
<dbReference type="AlphaFoldDB" id="A0AAD7H4N6"/>
<dbReference type="InterPro" id="IPR002575">
    <property type="entry name" value="Aminoglycoside_PTrfase"/>
</dbReference>
<dbReference type="PANTHER" id="PTHR21310:SF15">
    <property type="entry name" value="AMINOGLYCOSIDE PHOSPHOTRANSFERASE DOMAIN-CONTAINING PROTEIN"/>
    <property type="match status" value="1"/>
</dbReference>
<name>A0AAD7H4N6_9AGAR</name>
<protein>
    <submittedName>
        <fullName evidence="2">Kinase-like domain-containing protein</fullName>
    </submittedName>
</protein>
<dbReference type="Gene3D" id="3.90.1200.10">
    <property type="match status" value="1"/>
</dbReference>
<feature type="domain" description="Aminoglycoside phosphotransferase" evidence="1">
    <location>
        <begin position="79"/>
        <end position="271"/>
    </location>
</feature>
<reference evidence="2" key="1">
    <citation type="submission" date="2023-03" db="EMBL/GenBank/DDBJ databases">
        <title>Massive genome expansion in bonnet fungi (Mycena s.s.) driven by repeated elements and novel gene families across ecological guilds.</title>
        <authorList>
            <consortium name="Lawrence Berkeley National Laboratory"/>
            <person name="Harder C.B."/>
            <person name="Miyauchi S."/>
            <person name="Viragh M."/>
            <person name="Kuo A."/>
            <person name="Thoen E."/>
            <person name="Andreopoulos B."/>
            <person name="Lu D."/>
            <person name="Skrede I."/>
            <person name="Drula E."/>
            <person name="Henrissat B."/>
            <person name="Morin E."/>
            <person name="Kohler A."/>
            <person name="Barry K."/>
            <person name="LaButti K."/>
            <person name="Morin E."/>
            <person name="Salamov A."/>
            <person name="Lipzen A."/>
            <person name="Mereny Z."/>
            <person name="Hegedus B."/>
            <person name="Baldrian P."/>
            <person name="Stursova M."/>
            <person name="Weitz H."/>
            <person name="Taylor A."/>
            <person name="Grigoriev I.V."/>
            <person name="Nagy L.G."/>
            <person name="Martin F."/>
            <person name="Kauserud H."/>
        </authorList>
    </citation>
    <scope>NUCLEOTIDE SEQUENCE</scope>
    <source>
        <strain evidence="2">CBHHK182m</strain>
    </source>
</reference>
<evidence type="ECO:0000259" key="1">
    <source>
        <dbReference type="Pfam" id="PF01636"/>
    </source>
</evidence>
<comment type="caution">
    <text evidence="2">The sequence shown here is derived from an EMBL/GenBank/DDBJ whole genome shotgun (WGS) entry which is preliminary data.</text>
</comment>
<accession>A0AAD7H4N6</accession>